<evidence type="ECO:0000313" key="2">
    <source>
        <dbReference type="Proteomes" id="UP000199125"/>
    </source>
</evidence>
<sequence length="258" mass="29229">MPTLSALQRQSLPADEIRVNIPRRYRRFPDWDGRLPDLPSGIRIVRSDEDFGPASKLLPTVADLQGQAVDILFCDDDMLPDPDWHVRFKADRAVHPAAALVAVGKQIGDIPLAARPRTRLPRAQRRSKTLAYRLWRAATLTLHKPHPFIASGYVDILCGFGGVMVRPEFFDAEAFDIPEVLWSVDDPWLSGHLERRGIPIWLNHRHRMPRDGQSSRRHALLHLVVDGHDRGAADHAAIRHMRERYGIWKTEAAQAASP</sequence>
<evidence type="ECO:0000313" key="1">
    <source>
        <dbReference type="EMBL" id="SEH87078.1"/>
    </source>
</evidence>
<protein>
    <recommendedName>
        <fullName evidence="3">Glycosyltransferase</fullName>
    </recommendedName>
</protein>
<dbReference type="EMBL" id="FNXG01000002">
    <property type="protein sequence ID" value="SEH87078.1"/>
    <property type="molecule type" value="Genomic_DNA"/>
</dbReference>
<organism evidence="1 2">
    <name type="scientific">Paracoccus alkenifer</name>
    <dbReference type="NCBI Taxonomy" id="65735"/>
    <lineage>
        <taxon>Bacteria</taxon>
        <taxon>Pseudomonadati</taxon>
        <taxon>Pseudomonadota</taxon>
        <taxon>Alphaproteobacteria</taxon>
        <taxon>Rhodobacterales</taxon>
        <taxon>Paracoccaceae</taxon>
        <taxon>Paracoccus</taxon>
    </lineage>
</organism>
<dbReference type="CDD" id="cd00761">
    <property type="entry name" value="Glyco_tranf_GTA_type"/>
    <property type="match status" value="1"/>
</dbReference>
<dbReference type="SUPFAM" id="SSF53448">
    <property type="entry name" value="Nucleotide-diphospho-sugar transferases"/>
    <property type="match status" value="1"/>
</dbReference>
<accession>A0A1H6LL88</accession>
<proteinExistence type="predicted"/>
<dbReference type="RefSeq" id="WP_218139087.1">
    <property type="nucleotide sequence ID" value="NZ_FNXG01000002.1"/>
</dbReference>
<name>A0A1H6LL88_9RHOB</name>
<dbReference type="AlphaFoldDB" id="A0A1H6LL88"/>
<dbReference type="STRING" id="65735.SAMN04488075_1538"/>
<reference evidence="2" key="1">
    <citation type="submission" date="2016-10" db="EMBL/GenBank/DDBJ databases">
        <authorList>
            <person name="Varghese N."/>
            <person name="Submissions S."/>
        </authorList>
    </citation>
    <scope>NUCLEOTIDE SEQUENCE [LARGE SCALE GENOMIC DNA]</scope>
    <source>
        <strain evidence="2">DSM 11593</strain>
    </source>
</reference>
<gene>
    <name evidence="1" type="ORF">SAMN04488075_1538</name>
</gene>
<dbReference type="InterPro" id="IPR029044">
    <property type="entry name" value="Nucleotide-diphossugar_trans"/>
</dbReference>
<evidence type="ECO:0008006" key="3">
    <source>
        <dbReference type="Google" id="ProtNLM"/>
    </source>
</evidence>
<keyword evidence="2" id="KW-1185">Reference proteome</keyword>
<dbReference type="Proteomes" id="UP000199125">
    <property type="component" value="Unassembled WGS sequence"/>
</dbReference>